<dbReference type="RefSeq" id="WP_344513483.1">
    <property type="nucleotide sequence ID" value="NZ_BAAATU010000025.1"/>
</dbReference>
<accession>A0ABW1GUN8</accession>
<organism evidence="2 3">
    <name type="scientific">Streptomyces pulveraceus</name>
    <dbReference type="NCBI Taxonomy" id="68258"/>
    <lineage>
        <taxon>Bacteria</taxon>
        <taxon>Bacillati</taxon>
        <taxon>Actinomycetota</taxon>
        <taxon>Actinomycetes</taxon>
        <taxon>Kitasatosporales</taxon>
        <taxon>Streptomycetaceae</taxon>
        <taxon>Streptomyces</taxon>
    </lineage>
</organism>
<proteinExistence type="predicted"/>
<dbReference type="PANTHER" id="PTHR43283">
    <property type="entry name" value="BETA-LACTAMASE-RELATED"/>
    <property type="match status" value="1"/>
</dbReference>
<feature type="domain" description="Beta-lactamase-related" evidence="1">
    <location>
        <begin position="77"/>
        <end position="363"/>
    </location>
</feature>
<evidence type="ECO:0000313" key="2">
    <source>
        <dbReference type="EMBL" id="MFC5917472.1"/>
    </source>
</evidence>
<gene>
    <name evidence="2" type="ORF">ACFP1B_29190</name>
</gene>
<dbReference type="Proteomes" id="UP001596200">
    <property type="component" value="Unassembled WGS sequence"/>
</dbReference>
<dbReference type="GO" id="GO:0016787">
    <property type="term" value="F:hydrolase activity"/>
    <property type="evidence" value="ECO:0007669"/>
    <property type="project" value="UniProtKB-KW"/>
</dbReference>
<dbReference type="InterPro" id="IPR001466">
    <property type="entry name" value="Beta-lactam-related"/>
</dbReference>
<comment type="caution">
    <text evidence="2">The sequence shown here is derived from an EMBL/GenBank/DDBJ whole genome shotgun (WGS) entry which is preliminary data.</text>
</comment>
<reference evidence="3" key="1">
    <citation type="journal article" date="2019" name="Int. J. Syst. Evol. Microbiol.">
        <title>The Global Catalogue of Microorganisms (GCM) 10K type strain sequencing project: providing services to taxonomists for standard genome sequencing and annotation.</title>
        <authorList>
            <consortium name="The Broad Institute Genomics Platform"/>
            <consortium name="The Broad Institute Genome Sequencing Center for Infectious Disease"/>
            <person name="Wu L."/>
            <person name="Ma J."/>
        </authorList>
    </citation>
    <scope>NUCLEOTIDE SEQUENCE [LARGE SCALE GENOMIC DNA]</scope>
    <source>
        <strain evidence="3">JCM 4147</strain>
    </source>
</reference>
<dbReference type="EMBL" id="JBHSPU010000027">
    <property type="protein sequence ID" value="MFC5917472.1"/>
    <property type="molecule type" value="Genomic_DNA"/>
</dbReference>
<dbReference type="InterPro" id="IPR012338">
    <property type="entry name" value="Beta-lactam/transpept-like"/>
</dbReference>
<dbReference type="PANTHER" id="PTHR43283:SF7">
    <property type="entry name" value="BETA-LACTAMASE-RELATED DOMAIN-CONTAINING PROTEIN"/>
    <property type="match status" value="1"/>
</dbReference>
<dbReference type="Gene3D" id="3.40.710.10">
    <property type="entry name" value="DD-peptidase/beta-lactamase superfamily"/>
    <property type="match status" value="1"/>
</dbReference>
<name>A0ABW1GUN8_9ACTN</name>
<keyword evidence="3" id="KW-1185">Reference proteome</keyword>
<evidence type="ECO:0000259" key="1">
    <source>
        <dbReference type="Pfam" id="PF00144"/>
    </source>
</evidence>
<sequence>MTDAPLADLHWSRGYTDPAWVRRYTTAGRELLPSRRVWRGPGPARALRTDSAGIDGLTITAPDGRALTLQDLFAAAQTDALLVMHRGTVVYEHYPHGLGPHDAHFNASAAKSYLGLLAATLAHRGTLDRAAPASAYLPELAGTAFGDSTVDHLLHMGTQVSYAGRPFDKAVEAQRYFAVVAPPLRPYGYSGPAGIREHLTTARATAAPGTEFRYENGHVETLAEILRRVTGTTTSALLSDMVWSRLGADEDAYYVLDAEGTEAACGGFSATARDVARLGEMIRCGGAVADRQVIPEAVAAAIPDAPEGYAERVRFPTAPPSTPATLSYHDYWWILNDPDGSFMASGIHGQRLFVSPGLETVIVHYGSQVMSPVAPVAPLVPAFLQIGAHLRRTV</sequence>
<dbReference type="Pfam" id="PF00144">
    <property type="entry name" value="Beta-lactamase"/>
    <property type="match status" value="1"/>
</dbReference>
<dbReference type="InterPro" id="IPR050789">
    <property type="entry name" value="Diverse_Enzym_Activities"/>
</dbReference>
<evidence type="ECO:0000313" key="3">
    <source>
        <dbReference type="Proteomes" id="UP001596200"/>
    </source>
</evidence>
<keyword evidence="2" id="KW-0378">Hydrolase</keyword>
<protein>
    <submittedName>
        <fullName evidence="2">Serine hydrolase domain-containing protein</fullName>
        <ecNumber evidence="2">3.-.-.-</ecNumber>
    </submittedName>
</protein>
<dbReference type="EC" id="3.-.-.-" evidence="2"/>
<dbReference type="SUPFAM" id="SSF56601">
    <property type="entry name" value="beta-lactamase/transpeptidase-like"/>
    <property type="match status" value="1"/>
</dbReference>